<dbReference type="HOGENOM" id="CLU_064277_0_1_10"/>
<sequence length="212" mass="23711">MAILKNGIAGNYSGKIGNLVFYEINGKQVVRTLGKTAKPATEAQLSCRQQIAVINCFLKRITEFVNIGFKIKAQATNKGAYNMAVSYNKKQALKGIYPNIEMDYPSVLLTQGSLTGVISPAVEQLPEGMRFTWLCPTEFAWPFENDQVMMLAYFPNLKEAVFNLYGAKRSACEDVLQLRPGLLTEYMEVYISFIAEDRNNIADSTYLGSFNQ</sequence>
<dbReference type="STRING" id="485917.Phep_3153"/>
<accession>C6Y3C3</accession>
<dbReference type="Proteomes" id="UP000000852">
    <property type="component" value="Chromosome"/>
</dbReference>
<protein>
    <submittedName>
        <fullName evidence="1">Uncharacterized protein</fullName>
    </submittedName>
</protein>
<proteinExistence type="predicted"/>
<dbReference type="OrthoDB" id="648163at2"/>
<organism evidence="1 2">
    <name type="scientific">Pedobacter heparinus (strain ATCC 13125 / DSM 2366 / CIP 104194 / JCM 7457 / NBRC 12017 / NCIMB 9290 / NRRL B-14731 / HIM 762-3)</name>
    <dbReference type="NCBI Taxonomy" id="485917"/>
    <lineage>
        <taxon>Bacteria</taxon>
        <taxon>Pseudomonadati</taxon>
        <taxon>Bacteroidota</taxon>
        <taxon>Sphingobacteriia</taxon>
        <taxon>Sphingobacteriales</taxon>
        <taxon>Sphingobacteriaceae</taxon>
        <taxon>Pedobacter</taxon>
    </lineage>
</organism>
<dbReference type="eggNOG" id="ENOG503348W">
    <property type="taxonomic scope" value="Bacteria"/>
</dbReference>
<keyword evidence="2" id="KW-1185">Reference proteome</keyword>
<name>C6Y3C3_PEDHD</name>
<evidence type="ECO:0000313" key="2">
    <source>
        <dbReference type="Proteomes" id="UP000000852"/>
    </source>
</evidence>
<dbReference type="AlphaFoldDB" id="C6Y3C3"/>
<dbReference type="Pfam" id="PF19781">
    <property type="entry name" value="DUF6266"/>
    <property type="match status" value="1"/>
</dbReference>
<evidence type="ECO:0000313" key="1">
    <source>
        <dbReference type="EMBL" id="ACU05348.1"/>
    </source>
</evidence>
<dbReference type="KEGG" id="phe:Phep_3153"/>
<dbReference type="RefSeq" id="WP_015808957.1">
    <property type="nucleotide sequence ID" value="NC_013061.1"/>
</dbReference>
<gene>
    <name evidence="1" type="ordered locus">Phep_3153</name>
</gene>
<reference evidence="1 2" key="1">
    <citation type="journal article" date="2009" name="Stand. Genomic Sci.">
        <title>Complete genome sequence of Pedobacter heparinus type strain (HIM 762-3).</title>
        <authorList>
            <person name="Han C."/>
            <person name="Spring S."/>
            <person name="Lapidus A."/>
            <person name="Del Rio T.G."/>
            <person name="Tice H."/>
            <person name="Copeland A."/>
            <person name="Cheng J.F."/>
            <person name="Lucas S."/>
            <person name="Chen F."/>
            <person name="Nolan M."/>
            <person name="Bruce D."/>
            <person name="Goodwin L."/>
            <person name="Pitluck S."/>
            <person name="Ivanova N."/>
            <person name="Mavromatis K."/>
            <person name="Mikhailova N."/>
            <person name="Pati A."/>
            <person name="Chen A."/>
            <person name="Palaniappan K."/>
            <person name="Land M."/>
            <person name="Hauser L."/>
            <person name="Chang Y.J."/>
            <person name="Jeffries C.C."/>
            <person name="Saunders E."/>
            <person name="Chertkov O."/>
            <person name="Brettin T."/>
            <person name="Goker M."/>
            <person name="Rohde M."/>
            <person name="Bristow J."/>
            <person name="Eisen J.A."/>
            <person name="Markowitz V."/>
            <person name="Hugenholtz P."/>
            <person name="Kyrpides N.C."/>
            <person name="Klenk H.P."/>
            <person name="Detter J.C."/>
        </authorList>
    </citation>
    <scope>NUCLEOTIDE SEQUENCE [LARGE SCALE GENOMIC DNA]</scope>
    <source>
        <strain evidence="2">ATCC 13125 / DSM 2366 / CIP 104194 / JCM 7457 / NBRC 12017 / NCIMB 9290 / NRRL B-14731 / HIM 762-3</strain>
    </source>
</reference>
<dbReference type="EMBL" id="CP001681">
    <property type="protein sequence ID" value="ACU05348.1"/>
    <property type="molecule type" value="Genomic_DNA"/>
</dbReference>
<dbReference type="InterPro" id="IPR046233">
    <property type="entry name" value="DUF6266"/>
</dbReference>